<name>A0A1W2AMF8_9FIRM</name>
<dbReference type="EMBL" id="FWXW01000004">
    <property type="protein sequence ID" value="SMC61909.1"/>
    <property type="molecule type" value="Genomic_DNA"/>
</dbReference>
<dbReference type="AlphaFoldDB" id="A0A1W2AMF8"/>
<dbReference type="InterPro" id="IPR051534">
    <property type="entry name" value="CBASS_pafABC_assoc_protein"/>
</dbReference>
<evidence type="ECO:0000313" key="3">
    <source>
        <dbReference type="EMBL" id="SMC61909.1"/>
    </source>
</evidence>
<keyword evidence="3" id="KW-0238">DNA-binding</keyword>
<dbReference type="InterPro" id="IPR057727">
    <property type="entry name" value="WCX_dom"/>
</dbReference>
<protein>
    <submittedName>
        <fullName evidence="3">Predicted DNA-binding transcriptional regulator YafY, contains an HTH and WYL domains</fullName>
    </submittedName>
</protein>
<dbReference type="STRING" id="1122930.SAMN02745168_1840"/>
<dbReference type="InterPro" id="IPR026881">
    <property type="entry name" value="WYL_dom"/>
</dbReference>
<reference evidence="3 4" key="1">
    <citation type="submission" date="2017-04" db="EMBL/GenBank/DDBJ databases">
        <authorList>
            <person name="Afonso C.L."/>
            <person name="Miller P.J."/>
            <person name="Scott M.A."/>
            <person name="Spackman E."/>
            <person name="Goraichik I."/>
            <person name="Dimitrov K.M."/>
            <person name="Suarez D.L."/>
            <person name="Swayne D.E."/>
        </authorList>
    </citation>
    <scope>NUCLEOTIDE SEQUENCE [LARGE SCALE GENOMIC DNA]</scope>
    <source>
        <strain evidence="3 4">DSM 12816</strain>
    </source>
</reference>
<dbReference type="Gene3D" id="1.10.10.10">
    <property type="entry name" value="Winged helix-like DNA-binding domain superfamily/Winged helix DNA-binding domain"/>
    <property type="match status" value="1"/>
</dbReference>
<organism evidence="3 4">
    <name type="scientific">Papillibacter cinnamivorans DSM 12816</name>
    <dbReference type="NCBI Taxonomy" id="1122930"/>
    <lineage>
        <taxon>Bacteria</taxon>
        <taxon>Bacillati</taxon>
        <taxon>Bacillota</taxon>
        <taxon>Clostridia</taxon>
        <taxon>Eubacteriales</taxon>
        <taxon>Oscillospiraceae</taxon>
        <taxon>Papillibacter</taxon>
    </lineage>
</organism>
<evidence type="ECO:0000259" key="2">
    <source>
        <dbReference type="Pfam" id="PF25583"/>
    </source>
</evidence>
<dbReference type="Proteomes" id="UP000192790">
    <property type="component" value="Unassembled WGS sequence"/>
</dbReference>
<feature type="domain" description="WYL" evidence="1">
    <location>
        <begin position="140"/>
        <end position="213"/>
    </location>
</feature>
<gene>
    <name evidence="3" type="ORF">SAMN02745168_1840</name>
</gene>
<dbReference type="GO" id="GO:0003677">
    <property type="term" value="F:DNA binding"/>
    <property type="evidence" value="ECO:0007669"/>
    <property type="project" value="UniProtKB-KW"/>
</dbReference>
<dbReference type="Pfam" id="PF13280">
    <property type="entry name" value="WYL"/>
    <property type="match status" value="1"/>
</dbReference>
<dbReference type="PROSITE" id="PS52050">
    <property type="entry name" value="WYL"/>
    <property type="match status" value="1"/>
</dbReference>
<dbReference type="RefSeq" id="WP_084234522.1">
    <property type="nucleotide sequence ID" value="NZ_FWXW01000004.1"/>
</dbReference>
<sequence length="329" mass="38453">MARSERQKLKLLYLRDYLLRNTDEQHPVTMKQIIAYLDQNDIPAERKSIYTDIEMLRTYGMDIIQESGNYYVGSRHFEIPELKLLVDSVQSSKFITYKKTGSLIKKIEEMASIYEAQLLNRQVYVANRIKSMNESIYYNVDEIYNGIAHNKKIRFRYFEYTISKERSFRKDGSLYEVSPYALTWDDENYYLVAYDSDAEIIKHYRVDKMTDISVTEQIRDGKEHFESLDMGTYAKKVFGMFSGKEQTVRLRVANHLVGAILDRFGKDVSIIPDGEEHFTISVDVIVSPQFFGWVSGFGPDAVITGPYDVVEQMHRHISAINEQYQSFEQ</sequence>
<dbReference type="OrthoDB" id="9772503at2"/>
<proteinExistence type="predicted"/>
<evidence type="ECO:0000259" key="1">
    <source>
        <dbReference type="Pfam" id="PF13280"/>
    </source>
</evidence>
<keyword evidence="4" id="KW-1185">Reference proteome</keyword>
<feature type="domain" description="WCX" evidence="2">
    <location>
        <begin position="246"/>
        <end position="319"/>
    </location>
</feature>
<dbReference type="InterPro" id="IPR036390">
    <property type="entry name" value="WH_DNA-bd_sf"/>
</dbReference>
<dbReference type="SUPFAM" id="SSF46785">
    <property type="entry name" value="Winged helix' DNA-binding domain"/>
    <property type="match status" value="1"/>
</dbReference>
<evidence type="ECO:0000313" key="4">
    <source>
        <dbReference type="Proteomes" id="UP000192790"/>
    </source>
</evidence>
<accession>A0A1W2AMF8</accession>
<dbReference type="Pfam" id="PF25583">
    <property type="entry name" value="WCX"/>
    <property type="match status" value="1"/>
</dbReference>
<dbReference type="InterPro" id="IPR036388">
    <property type="entry name" value="WH-like_DNA-bd_sf"/>
</dbReference>
<dbReference type="PANTHER" id="PTHR34580:SF1">
    <property type="entry name" value="PROTEIN PAFC"/>
    <property type="match status" value="1"/>
</dbReference>
<dbReference type="PANTHER" id="PTHR34580">
    <property type="match status" value="1"/>
</dbReference>